<evidence type="ECO:0000256" key="3">
    <source>
        <dbReference type="ARBA" id="ARBA00022729"/>
    </source>
</evidence>
<keyword evidence="5" id="KW-0788">Thiol protease</keyword>
<name>A0ABY4CG26_9BACL</name>
<keyword evidence="10" id="KW-1185">Reference proteome</keyword>
<keyword evidence="2" id="KW-0645">Protease</keyword>
<protein>
    <submittedName>
        <fullName evidence="9">NlpC/P60 family protein</fullName>
    </submittedName>
</protein>
<accession>A0ABY4CG26</accession>
<sequence length="377" mass="41728">MKLRRFISSSFIIGCTLFSTSVHADTIDQLQNSLNNANQQVQDGEQKQSQLQSQINDVQQSIHQVNQQMSINNQKLDSLTSRMNKVNQEMKDNVSKLHELQTIFDQQLKVMYENGTVDYLSVLLNSTSFSDFLSRFDALRLIANHNQDVMNQIKSLKLTLADQKKQVANDMQTIKQKQQELAVLQQTNETLQKQKQTQLVSVQSTIDSAKKNANYLQEQIAFAKREAKMSIQQPITETYPAGGSALASRGNSLLSGVSANQIVSIAGQYTGVPYAWGGTTPSGFDCSGYTQYVFSQAGVSLNRTSQGQFSQGMSVSRSELKPGDLVFFSTYGPGATHVGIYIGAGLFIDAEDSGVRVSSLSNTYWGPRYIGARRIVQ</sequence>
<feature type="domain" description="NlpC/P60" evidence="8">
    <location>
        <begin position="256"/>
        <end position="376"/>
    </location>
</feature>
<dbReference type="SUPFAM" id="SSF54001">
    <property type="entry name" value="Cysteine proteinases"/>
    <property type="match status" value="1"/>
</dbReference>
<feature type="chain" id="PRO_5046957864" evidence="7">
    <location>
        <begin position="25"/>
        <end position="377"/>
    </location>
</feature>
<evidence type="ECO:0000256" key="2">
    <source>
        <dbReference type="ARBA" id="ARBA00022670"/>
    </source>
</evidence>
<evidence type="ECO:0000256" key="6">
    <source>
        <dbReference type="SAM" id="Coils"/>
    </source>
</evidence>
<dbReference type="InterPro" id="IPR051202">
    <property type="entry name" value="Peptidase_C40"/>
</dbReference>
<dbReference type="Proteomes" id="UP000830167">
    <property type="component" value="Chromosome"/>
</dbReference>
<evidence type="ECO:0000256" key="1">
    <source>
        <dbReference type="ARBA" id="ARBA00007074"/>
    </source>
</evidence>
<keyword evidence="4" id="KW-0378">Hydrolase</keyword>
<dbReference type="Gene3D" id="3.90.1720.10">
    <property type="entry name" value="endopeptidase domain like (from Nostoc punctiforme)"/>
    <property type="match status" value="1"/>
</dbReference>
<evidence type="ECO:0000256" key="4">
    <source>
        <dbReference type="ARBA" id="ARBA00022801"/>
    </source>
</evidence>
<dbReference type="Pfam" id="PF00877">
    <property type="entry name" value="NLPC_P60"/>
    <property type="match status" value="1"/>
</dbReference>
<keyword evidence="6" id="KW-0175">Coiled coil</keyword>
<proteinExistence type="inferred from homology"/>
<dbReference type="PANTHER" id="PTHR47053">
    <property type="entry name" value="MUREIN DD-ENDOPEPTIDASE MEPH-RELATED"/>
    <property type="match status" value="1"/>
</dbReference>
<dbReference type="PANTHER" id="PTHR47053:SF1">
    <property type="entry name" value="MUREIN DD-ENDOPEPTIDASE MEPH-RELATED"/>
    <property type="match status" value="1"/>
</dbReference>
<feature type="signal peptide" evidence="7">
    <location>
        <begin position="1"/>
        <end position="24"/>
    </location>
</feature>
<dbReference type="Pfam" id="PF24568">
    <property type="entry name" value="CC_PcsB"/>
    <property type="match status" value="1"/>
</dbReference>
<dbReference type="RefSeq" id="WP_347436005.1">
    <property type="nucleotide sequence ID" value="NZ_CP089291.1"/>
</dbReference>
<dbReference type="Gene3D" id="6.10.250.3150">
    <property type="match status" value="1"/>
</dbReference>
<dbReference type="EMBL" id="CP089291">
    <property type="protein sequence ID" value="UOF89319.1"/>
    <property type="molecule type" value="Genomic_DNA"/>
</dbReference>
<dbReference type="PROSITE" id="PS51935">
    <property type="entry name" value="NLPC_P60"/>
    <property type="match status" value="1"/>
</dbReference>
<feature type="coiled-coil region" evidence="6">
    <location>
        <begin position="27"/>
        <end position="68"/>
    </location>
</feature>
<evidence type="ECO:0000259" key="8">
    <source>
        <dbReference type="PROSITE" id="PS51935"/>
    </source>
</evidence>
<comment type="similarity">
    <text evidence="1">Belongs to the peptidase C40 family.</text>
</comment>
<evidence type="ECO:0000313" key="10">
    <source>
        <dbReference type="Proteomes" id="UP000830167"/>
    </source>
</evidence>
<keyword evidence="3 7" id="KW-0732">Signal</keyword>
<dbReference type="InterPro" id="IPR038765">
    <property type="entry name" value="Papain-like_cys_pep_sf"/>
</dbReference>
<dbReference type="InterPro" id="IPR000064">
    <property type="entry name" value="NLP_P60_dom"/>
</dbReference>
<organism evidence="9 10">
    <name type="scientific">Fodinisporobacter ferrooxydans</name>
    <dbReference type="NCBI Taxonomy" id="2901836"/>
    <lineage>
        <taxon>Bacteria</taxon>
        <taxon>Bacillati</taxon>
        <taxon>Bacillota</taxon>
        <taxon>Bacilli</taxon>
        <taxon>Bacillales</taxon>
        <taxon>Alicyclobacillaceae</taxon>
        <taxon>Fodinisporobacter</taxon>
    </lineage>
</organism>
<dbReference type="InterPro" id="IPR057309">
    <property type="entry name" value="PcsB_CC"/>
</dbReference>
<evidence type="ECO:0000256" key="7">
    <source>
        <dbReference type="SAM" id="SignalP"/>
    </source>
</evidence>
<evidence type="ECO:0000313" key="9">
    <source>
        <dbReference type="EMBL" id="UOF89319.1"/>
    </source>
</evidence>
<evidence type="ECO:0000256" key="5">
    <source>
        <dbReference type="ARBA" id="ARBA00022807"/>
    </source>
</evidence>
<reference evidence="9" key="1">
    <citation type="submission" date="2021-12" db="EMBL/GenBank/DDBJ databases">
        <title>Alicyclobacillaceae gen. nov., sp. nov., isolated from chalcocite enrichment system.</title>
        <authorList>
            <person name="Jiang Z."/>
        </authorList>
    </citation>
    <scope>NUCLEOTIDE SEQUENCE</scope>
    <source>
        <strain evidence="9">MYW30-H2</strain>
    </source>
</reference>
<feature type="coiled-coil region" evidence="6">
    <location>
        <begin position="146"/>
        <end position="226"/>
    </location>
</feature>
<gene>
    <name evidence="9" type="ORF">LSG31_15610</name>
</gene>